<organism evidence="1 2">
    <name type="scientific">Pedobacter xixiisoli</name>
    <dbReference type="NCBI Taxonomy" id="1476464"/>
    <lineage>
        <taxon>Bacteria</taxon>
        <taxon>Pseudomonadati</taxon>
        <taxon>Bacteroidota</taxon>
        <taxon>Sphingobacteriia</taxon>
        <taxon>Sphingobacteriales</taxon>
        <taxon>Sphingobacteriaceae</taxon>
        <taxon>Pedobacter</taxon>
    </lineage>
</organism>
<dbReference type="EMBL" id="OCMT01000001">
    <property type="protein sequence ID" value="SOD12766.1"/>
    <property type="molecule type" value="Genomic_DNA"/>
</dbReference>
<accession>A0A285ZT12</accession>
<protein>
    <submittedName>
        <fullName evidence="1">Uncharacterized protein</fullName>
    </submittedName>
</protein>
<dbReference type="AlphaFoldDB" id="A0A285ZT12"/>
<gene>
    <name evidence="1" type="ORF">SAMN06297358_0837</name>
</gene>
<keyword evidence="2" id="KW-1185">Reference proteome</keyword>
<dbReference type="Proteomes" id="UP000219281">
    <property type="component" value="Unassembled WGS sequence"/>
</dbReference>
<sequence length="42" mass="4853">MNEFLNMDETIGMPRFSIFNEITLVRAGDVYSLAFGLYSFNK</sequence>
<name>A0A285ZT12_9SPHI</name>
<proteinExistence type="predicted"/>
<evidence type="ECO:0000313" key="2">
    <source>
        <dbReference type="Proteomes" id="UP000219281"/>
    </source>
</evidence>
<evidence type="ECO:0000313" key="1">
    <source>
        <dbReference type="EMBL" id="SOD12766.1"/>
    </source>
</evidence>
<reference evidence="2" key="1">
    <citation type="submission" date="2017-09" db="EMBL/GenBank/DDBJ databases">
        <authorList>
            <person name="Varghese N."/>
            <person name="Submissions S."/>
        </authorList>
    </citation>
    <scope>NUCLEOTIDE SEQUENCE [LARGE SCALE GENOMIC DNA]</scope>
    <source>
        <strain evidence="2">CGMCC 1.12803</strain>
    </source>
</reference>